<feature type="transmembrane region" description="Helical" evidence="1">
    <location>
        <begin position="88"/>
        <end position="110"/>
    </location>
</feature>
<dbReference type="RefSeq" id="WP_009610858.1">
    <property type="nucleotide sequence ID" value="NZ_ABXP02000035.1"/>
</dbReference>
<proteinExistence type="predicted"/>
<feature type="transmembrane region" description="Helical" evidence="1">
    <location>
        <begin position="58"/>
        <end position="76"/>
    </location>
</feature>
<reference evidence="2 3" key="1">
    <citation type="submission" date="2008-07" db="EMBL/GenBank/DDBJ databases">
        <authorList>
            <person name="Gonzalez J."/>
            <person name="Sokolova T."/>
            <person name="Ferriera S."/>
            <person name="Johnson J."/>
            <person name="Kravitz S."/>
            <person name="Beeson K."/>
            <person name="Sutton G."/>
            <person name="Rogers Y.-H."/>
            <person name="Friedman R."/>
            <person name="Frazier M."/>
            <person name="Venter J.C."/>
        </authorList>
    </citation>
    <scope>NUCLEOTIDE SEQUENCE [LARGE SCALE GENOMIC DNA]</scope>
    <source>
        <strain evidence="2 3">DSM 12653</strain>
    </source>
</reference>
<name>B7R985_9THEO</name>
<gene>
    <name evidence="2" type="ORF">CDSM653_00577</name>
</gene>
<evidence type="ECO:0000313" key="2">
    <source>
        <dbReference type="EMBL" id="KKC30397.1"/>
    </source>
</evidence>
<keyword evidence="1" id="KW-0812">Transmembrane</keyword>
<reference evidence="3" key="3">
    <citation type="submission" date="2015-02" db="EMBL/GenBank/DDBJ databases">
        <title>Genome analysis of three genomes within the thermophilic hydrogenogenic bacterial species Caldanaerobacter subterraneus.</title>
        <authorList>
            <person name="Sant'Anna F.H."/>
            <person name="Lebedinsky A."/>
            <person name="Sokolova T."/>
            <person name="Robb F.T."/>
            <person name="Gonzalez J.M."/>
        </authorList>
    </citation>
    <scope>NUCLEOTIDE SEQUENCE [LARGE SCALE GENOMIC DNA]</scope>
    <source>
        <strain evidence="3">DSM 12653</strain>
    </source>
</reference>
<keyword evidence="1" id="KW-0472">Membrane</keyword>
<feature type="transmembrane region" description="Helical" evidence="1">
    <location>
        <begin position="6"/>
        <end position="28"/>
    </location>
</feature>
<organism evidence="2 3">
    <name type="scientific">Caldanaerobacter subterraneus subsp. pacificus DSM 12653</name>
    <dbReference type="NCBI Taxonomy" id="391606"/>
    <lineage>
        <taxon>Bacteria</taxon>
        <taxon>Bacillati</taxon>
        <taxon>Bacillota</taxon>
        <taxon>Clostridia</taxon>
        <taxon>Thermoanaerobacterales</taxon>
        <taxon>Thermoanaerobacteraceae</taxon>
        <taxon>Caldanaerobacter</taxon>
    </lineage>
</organism>
<dbReference type="AlphaFoldDB" id="B7R985"/>
<accession>B7R985</accession>
<keyword evidence="1" id="KW-1133">Transmembrane helix</keyword>
<comment type="caution">
    <text evidence="2">The sequence shown here is derived from an EMBL/GenBank/DDBJ whole genome shotgun (WGS) entry which is preliminary data.</text>
</comment>
<evidence type="ECO:0000256" key="1">
    <source>
        <dbReference type="SAM" id="Phobius"/>
    </source>
</evidence>
<sequence length="152" mass="17333">MDKLALWEVFVFSVPEAAVIISIALGLAGVKFDTVKGTAMSLIMGLILYFIRPLVTSYIVNVIIYVILLVTLFLLFKMMDLFRSIMSVTLAVSIYLIIEYLNVNAMQFLFDLDPTVLLQNYALRFACFLPQLAVAILFSILIRKYRLFLFVE</sequence>
<dbReference type="Proteomes" id="UP000010146">
    <property type="component" value="Unassembled WGS sequence"/>
</dbReference>
<evidence type="ECO:0000313" key="3">
    <source>
        <dbReference type="Proteomes" id="UP000010146"/>
    </source>
</evidence>
<protein>
    <submittedName>
        <fullName evidence="2">Uncharacterized protein</fullName>
    </submittedName>
</protein>
<dbReference type="EMBL" id="ABXP02000035">
    <property type="protein sequence ID" value="KKC30397.1"/>
    <property type="molecule type" value="Genomic_DNA"/>
</dbReference>
<reference evidence="2 3" key="2">
    <citation type="journal article" date="2015" name="BMC Genomics">
        <title>Analysis of three genomes within the thermophilic bacterial species Caldanaerobacter subterraneus with a focus on carbon monoxide dehydrogenase evolution and hydrolase diversity.</title>
        <authorList>
            <person name="Sant'Anna F.H."/>
            <person name="Lebedinsky A.V."/>
            <person name="Sokolova T.G."/>
            <person name="Robb F.T."/>
            <person name="Gonzalez J.M."/>
        </authorList>
    </citation>
    <scope>NUCLEOTIDE SEQUENCE [LARGE SCALE GENOMIC DNA]</scope>
    <source>
        <strain evidence="2 3">DSM 12653</strain>
    </source>
</reference>
<feature type="transmembrane region" description="Helical" evidence="1">
    <location>
        <begin position="122"/>
        <end position="142"/>
    </location>
</feature>